<dbReference type="AlphaFoldDB" id="A0A2S4Q2A8"/>
<evidence type="ECO:0000313" key="3">
    <source>
        <dbReference type="Proteomes" id="UP000237438"/>
    </source>
</evidence>
<feature type="compositionally biased region" description="Basic and acidic residues" evidence="1">
    <location>
        <begin position="130"/>
        <end position="159"/>
    </location>
</feature>
<proteinExistence type="predicted"/>
<name>A0A2S4Q2A8_9PEZI</name>
<comment type="caution">
    <text evidence="2">The sequence shown here is derived from an EMBL/GenBank/DDBJ whole genome shotgun (WGS) entry which is preliminary data.</text>
</comment>
<gene>
    <name evidence="2" type="ORF">EPUL_000120</name>
</gene>
<accession>A0A2S4Q2A8</accession>
<organism evidence="2 3">
    <name type="scientific">Erysiphe pulchra</name>
    <dbReference type="NCBI Taxonomy" id="225359"/>
    <lineage>
        <taxon>Eukaryota</taxon>
        <taxon>Fungi</taxon>
        <taxon>Dikarya</taxon>
        <taxon>Ascomycota</taxon>
        <taxon>Pezizomycotina</taxon>
        <taxon>Leotiomycetes</taxon>
        <taxon>Erysiphales</taxon>
        <taxon>Erysiphaceae</taxon>
        <taxon>Erysiphe</taxon>
    </lineage>
</organism>
<dbReference type="OrthoDB" id="4590776at2759"/>
<protein>
    <submittedName>
        <fullName evidence="2">Uncharacterized protein</fullName>
    </submittedName>
</protein>
<feature type="region of interest" description="Disordered" evidence="1">
    <location>
        <begin position="130"/>
        <end position="165"/>
    </location>
</feature>
<dbReference type="EMBL" id="PEDP01000005">
    <property type="protein sequence ID" value="POS88388.1"/>
    <property type="molecule type" value="Genomic_DNA"/>
</dbReference>
<dbReference type="STRING" id="225359.A0A2S4Q2A8"/>
<evidence type="ECO:0000256" key="1">
    <source>
        <dbReference type="SAM" id="MobiDB-lite"/>
    </source>
</evidence>
<dbReference type="Proteomes" id="UP000237438">
    <property type="component" value="Unassembled WGS sequence"/>
</dbReference>
<sequence>MAIQRTFDLIPTTLIHPNCYKPPMTSKQVKREYLKANQKDKLTRVEQRQLEAKEIRRLKVEFLREKASAKARATKENKISKALVEAQLRKKSGLPPKPNRSRSQTTISFFTGCNCPNAINRLKIKTKADKNSGLHEKQLDEEKKEDVKQDIMKETHESESSEDEFGDFPFCSQLEMMVTSIDSKERSLKCPIPQISNNLERKLSKINSQKIDLQPNLPRKKINEDSLQDFSQDPPRLVFSKKHGLEASNENSKQDVENLNPQAQAYKCSELSIKPVSPPDLCHSSSTTVANCLNFPQSSISVKDRTLLSYEMSHLQEFPSPDVRITIPRTTPMDNNTSAVDLEFSNEFLEDFLSSPSQETEYFHNDDDIDDIDVADFPSNTQIMTEINSSKSNLSENRYINFSPEIKLTKLKDNDSTGFLFKPAENLCTKAGPQASIKQQDYFDDLICTQDLVALSQELLEINAPLPNESKPEHISPPEKVKEKKRFFEEKEEDLVKAALYESKLMASKTNSSKSTRQDLELSIDTAFPSDHCNTSFSSPGTDYGANDFAGNEWEELSALCEPKFSQV</sequence>
<evidence type="ECO:0000313" key="2">
    <source>
        <dbReference type="EMBL" id="POS88388.1"/>
    </source>
</evidence>
<keyword evidence="3" id="KW-1185">Reference proteome</keyword>
<reference evidence="2 3" key="1">
    <citation type="submission" date="2017-10" db="EMBL/GenBank/DDBJ databases">
        <title>Development of genomic resources for the powdery mildew, Erysiphe pulchra.</title>
        <authorList>
            <person name="Wadl P.A."/>
            <person name="Mack B.M."/>
            <person name="Moore G."/>
            <person name="Beltz S.B."/>
        </authorList>
    </citation>
    <scope>NUCLEOTIDE SEQUENCE [LARGE SCALE GENOMIC DNA]</scope>
    <source>
        <strain evidence="2">Cflorida</strain>
    </source>
</reference>